<evidence type="ECO:0000256" key="6">
    <source>
        <dbReference type="ARBA" id="ARBA00022806"/>
    </source>
</evidence>
<comment type="function">
    <text evidence="15">A helicase/nuclease that prepares dsDNA breaks (DSB) for recombinational DNA repair. Binds to DSBs and unwinds DNA via a highly rapid and processive ATP-dependent bidirectional helicase activity. Unwinds dsDNA until it encounters a Chi (crossover hotspot instigator) sequence from the 3' direction. Cuts ssDNA a few nucleotides 3' to the Chi site. The properties and activities of the enzyme are changed at Chi. The Chi-altered holoenzyme produces a long 3'-ssDNA overhang and facilitates RecA-binding to the ssDNA for homologous DNA recombination and repair. Holoenzyme degrades any linearized DNA that is unable to undergo homologous recombination. In the holoenzyme this subunit contributes ATPase, 3'-5' helicase, exonuclease activity and loads RecA onto ssDNA.</text>
</comment>
<keyword evidence="8 15" id="KW-0067">ATP-binding</keyword>
<evidence type="ECO:0000256" key="11">
    <source>
        <dbReference type="ARBA" id="ARBA00023204"/>
    </source>
</evidence>
<comment type="catalytic activity">
    <reaction evidence="13 15">
        <text>Couples ATP hydrolysis with the unwinding of duplex DNA by translocating in the 3'-5' direction.</text>
        <dbReference type="EC" id="5.6.2.4"/>
    </reaction>
</comment>
<feature type="binding site" evidence="15">
    <location>
        <position position="1100"/>
    </location>
    <ligand>
        <name>Mg(2+)</name>
        <dbReference type="ChEBI" id="CHEBI:18420"/>
    </ligand>
</feature>
<gene>
    <name evidence="15 19" type="primary">recB</name>
    <name evidence="19" type="ORF">SOFFGTOCOR_0620</name>
</gene>
<evidence type="ECO:0000313" key="20">
    <source>
        <dbReference type="Proteomes" id="UP000242301"/>
    </source>
</evidence>
<comment type="catalytic activity">
    <reaction evidence="14 15">
        <text>ATP + H2O = ADP + phosphate + H(+)</text>
        <dbReference type="Rhea" id="RHEA:13065"/>
        <dbReference type="ChEBI" id="CHEBI:15377"/>
        <dbReference type="ChEBI" id="CHEBI:15378"/>
        <dbReference type="ChEBI" id="CHEBI:30616"/>
        <dbReference type="ChEBI" id="CHEBI:43474"/>
        <dbReference type="ChEBI" id="CHEBI:456216"/>
        <dbReference type="EC" id="5.6.2.4"/>
    </reaction>
</comment>
<keyword evidence="2 15" id="KW-0479">Metal-binding</keyword>
<evidence type="ECO:0000256" key="14">
    <source>
        <dbReference type="ARBA" id="ARBA00048988"/>
    </source>
</evidence>
<dbReference type="GO" id="GO:0000724">
    <property type="term" value="P:double-strand break repair via homologous recombination"/>
    <property type="evidence" value="ECO:0007669"/>
    <property type="project" value="UniProtKB-UniRule"/>
</dbReference>
<keyword evidence="9 15" id="KW-0460">Magnesium</keyword>
<dbReference type="Gene3D" id="1.10.3170.10">
    <property type="entry name" value="Recbcd, chain B, domain 2"/>
    <property type="match status" value="1"/>
</dbReference>
<keyword evidence="20" id="KW-1185">Reference proteome</keyword>
<dbReference type="GO" id="GO:0003677">
    <property type="term" value="F:DNA binding"/>
    <property type="evidence" value="ECO:0007669"/>
    <property type="project" value="UniProtKB-UniRule"/>
</dbReference>
<organism evidence="19 20">
    <name type="scientific">Candidatus Providencia siddallii</name>
    <dbReference type="NCBI Taxonomy" id="1715285"/>
    <lineage>
        <taxon>Bacteria</taxon>
        <taxon>Pseudomonadati</taxon>
        <taxon>Pseudomonadota</taxon>
        <taxon>Gammaproteobacteria</taxon>
        <taxon>Enterobacterales</taxon>
        <taxon>Morganellaceae</taxon>
        <taxon>Providencia</taxon>
    </lineage>
</organism>
<dbReference type="Gene3D" id="3.90.320.10">
    <property type="match status" value="1"/>
</dbReference>
<feature type="binding site" evidence="16">
    <location>
        <begin position="23"/>
        <end position="30"/>
    </location>
    <ligand>
        <name>ATP</name>
        <dbReference type="ChEBI" id="CHEBI:30616"/>
    </ligand>
</feature>
<evidence type="ECO:0000256" key="8">
    <source>
        <dbReference type="ARBA" id="ARBA00022840"/>
    </source>
</evidence>
<evidence type="ECO:0000256" key="16">
    <source>
        <dbReference type="PROSITE-ProRule" id="PRU00560"/>
    </source>
</evidence>
<dbReference type="InterPro" id="IPR011604">
    <property type="entry name" value="PDDEXK-like_dom_sf"/>
</dbReference>
<evidence type="ECO:0000256" key="9">
    <source>
        <dbReference type="ARBA" id="ARBA00022842"/>
    </source>
</evidence>
<name>A0A0M6W843_9GAMM</name>
<dbReference type="HAMAP" id="MF_01485">
    <property type="entry name" value="RecB"/>
    <property type="match status" value="1"/>
</dbReference>
<evidence type="ECO:0000256" key="15">
    <source>
        <dbReference type="HAMAP-Rule" id="MF_01485"/>
    </source>
</evidence>
<comment type="domain">
    <text evidence="15">The C-terminal domain has nuclease activity and interacts with RecD. It interacts with RecA, facilitating its loading onto ssDNA.</text>
</comment>
<dbReference type="EMBL" id="CVRF01000003">
    <property type="protein sequence ID" value="CRK86018.1"/>
    <property type="molecule type" value="Genomic_DNA"/>
</dbReference>
<comment type="miscellaneous">
    <text evidence="15">In the RecBCD complex, RecB has a slow 3'-5' helicase, an exonuclease activity and loads RecA onto ssDNA, RecD has a fast 5'-3' helicase activity, while RecC stimulates the ATPase and processivity of the RecB helicase and contributes to recognition of the Chi site.</text>
</comment>
<evidence type="ECO:0000256" key="4">
    <source>
        <dbReference type="ARBA" id="ARBA00022763"/>
    </source>
</evidence>
<dbReference type="GO" id="GO:0016887">
    <property type="term" value="F:ATP hydrolysis activity"/>
    <property type="evidence" value="ECO:0007669"/>
    <property type="project" value="RHEA"/>
</dbReference>
<dbReference type="InterPro" id="IPR000212">
    <property type="entry name" value="DNA_helicase_UvrD/REP"/>
</dbReference>
<proteinExistence type="inferred from homology"/>
<dbReference type="Gene3D" id="1.10.486.10">
    <property type="entry name" value="PCRA, domain 4"/>
    <property type="match status" value="1"/>
</dbReference>
<dbReference type="AlphaFoldDB" id="A0A0M6W843"/>
<comment type="catalytic activity">
    <reaction evidence="15">
        <text>Exonucleolytic cleavage (in the presence of ATP) in either 5'- to 3'- or 3'- to 5'-direction to yield 5'-phosphooligonucleotides.</text>
        <dbReference type="EC" id="3.1.11.5"/>
    </reaction>
</comment>
<feature type="region of interest" description="DNA-binding and helicase activity, interacts with RecC" evidence="15">
    <location>
        <begin position="1"/>
        <end position="851"/>
    </location>
</feature>
<evidence type="ECO:0000259" key="17">
    <source>
        <dbReference type="PROSITE" id="PS51198"/>
    </source>
</evidence>
<comment type="domain">
    <text evidence="15">The N-terminal DNA-binding domain is a ssDNA-dependent ATPase and has ATP-dependent 3'-5' helicase function. This domain interacts with RecC.</text>
</comment>
<evidence type="ECO:0000256" key="7">
    <source>
        <dbReference type="ARBA" id="ARBA00022839"/>
    </source>
</evidence>
<feature type="binding site" evidence="15">
    <location>
        <position position="1087"/>
    </location>
    <ligand>
        <name>Mg(2+)</name>
        <dbReference type="ChEBI" id="CHEBI:18420"/>
    </ligand>
</feature>
<keyword evidence="12 15" id="KW-0413">Isomerase</keyword>
<comment type="subunit">
    <text evidence="15">Heterotrimer of RecB, RecC and RecD. All subunits contribute to DNA-binding. Interacts with RecA.</text>
</comment>
<dbReference type="InterPro" id="IPR014016">
    <property type="entry name" value="UvrD-like_ATP-bd"/>
</dbReference>
<keyword evidence="10 15" id="KW-0238">DNA-binding</keyword>
<feature type="region of interest" description="Nuclease activity, interacts with RecD and RecA" evidence="15">
    <location>
        <begin position="906"/>
        <end position="1192"/>
    </location>
</feature>
<accession>A0A0M6W843</accession>
<dbReference type="GO" id="GO:0009338">
    <property type="term" value="C:exodeoxyribonuclease V complex"/>
    <property type="evidence" value="ECO:0007669"/>
    <property type="project" value="TreeGrafter"/>
</dbReference>
<dbReference type="SUPFAM" id="SSF52980">
    <property type="entry name" value="Restriction endonuclease-like"/>
    <property type="match status" value="1"/>
</dbReference>
<evidence type="ECO:0000256" key="13">
    <source>
        <dbReference type="ARBA" id="ARBA00034617"/>
    </source>
</evidence>
<evidence type="ECO:0000313" key="19">
    <source>
        <dbReference type="EMBL" id="CRK86018.1"/>
    </source>
</evidence>
<dbReference type="Proteomes" id="UP000242301">
    <property type="component" value="Unassembled WGS sequence"/>
</dbReference>
<dbReference type="CDD" id="cd22352">
    <property type="entry name" value="RecB_C-like"/>
    <property type="match status" value="1"/>
</dbReference>
<dbReference type="GO" id="GO:0043138">
    <property type="term" value="F:3'-5' DNA helicase activity"/>
    <property type="evidence" value="ECO:0007669"/>
    <property type="project" value="UniProtKB-UniRule"/>
</dbReference>
<keyword evidence="6 15" id="KW-0347">Helicase</keyword>
<dbReference type="InterPro" id="IPR011335">
    <property type="entry name" value="Restrct_endonuc-II-like"/>
</dbReference>
<keyword evidence="3 15" id="KW-0547">Nucleotide-binding</keyword>
<evidence type="ECO:0000256" key="1">
    <source>
        <dbReference type="ARBA" id="ARBA00022722"/>
    </source>
</evidence>
<dbReference type="GO" id="GO:0000287">
    <property type="term" value="F:magnesium ion binding"/>
    <property type="evidence" value="ECO:0007669"/>
    <property type="project" value="UniProtKB-UniRule"/>
</dbReference>
<sequence>MQTILQLLNIFSFPIKGKRLIEASAGTGKTYIIEVLYLRLLLGLSIDDNISKPLSVEKILIVTFTESATIELRRRIRQRIREMYFVCLNNGVGFEDKQEYLVLLNKLLQQHRTESAINLLIIANRSIDEISIYTIHSFCQRILTFYAFETQSLFEQTIIQNEYLIQKQAAADFWRLNFYNLNYSITKVIQSEWSSPEDLLTEIHPFLQSEIPLIINLPKDQETLENRHNRLIELIKNIKSLWLINVGDFKKIIINSDVDKRIYNKRFLTFWLIKINEWAKQKTENYFLPKELIRFSQNNLNEKSKNGICPKHIVFQEIEKLLTESFSIKDIVIPMAVKQIKQTIAREKSKLRLIGFDDLLINLNSALNKDNKRVLARLINTRFPVAMIDEFQDTDLNQYQIFNQIYQGFSNTALLFIGDPKQAIYSFRGANIFAYISVKKHINYFYTLDTNYRSTKGLVEAINYIFSRCEDPFIFKEIKFYPTNFAQKNMDKKLIHNGKEVKAFIFWYSDIEMISVFEYEYIISTQCADKILEYLLGGLNGTTYFLDDKNQRSVVVASDITVLVRSHREAKLIRNALNKVNISSVFQSNQENVFSTQEAKDLLWILQAIINPKNKYLLRTALASSILGLNIKDIEYFNHDESISNRLINEFFNYNFIWTKYGVLSMLRTLIHKRRIAEILLSNIDGERRMTNIIHISELLQENSLEFYSKNALIRWLSRQIINSDKQLNNQQIRLESDKNLVQINTIHKSKGLEYKIVWLPFASNFLCQTKSLYHDRKNFSLKIDLFNSEKTLSLADEERLAEDLRLLYVALTRAMYHCSIGVAPLVKNNRKKSSNTDIHLSALGYLLQKKQIGDSLFLKKMLEEISNENIEIILINLLNFKKRFIEKKNKKILLARKSFRDLDDNWKIISFSNLKDIDINLKKNNQRISLTQFFDLSLNCNINNKQNFDFLSQNVKTIQTIHQFPVGNIPGIFLHHLMEKIDFSTKTSLKWLKKRLVFYGFNEKLANFIQEWLYIIVNIRLNNNGLCLSVLKKQDIFNELEFYLPIKKFLKSKDINNIINKYDPLSQQCNPLIFKNIYGILKGFIDLVFFWNNKFYLLDYKSNYLGEDSSFYILTSIKKSMINHRYDLQYQLYTIAIHRYLKQKIQNYDYRIHFGGVYYLFLRGMENIDSKNGIFFYCPSFEFIQEFDKLF</sequence>
<dbReference type="EC" id="5.6.2.4" evidence="15"/>
<dbReference type="STRING" id="1715285.SOFFGTOCOR_0620"/>
<keyword evidence="11 15" id="KW-0234">DNA repair</keyword>
<protein>
    <recommendedName>
        <fullName evidence="15">RecBCD enzyme subunit RecB</fullName>
        <ecNumber evidence="15">3.1.11.5</ecNumber>
        <ecNumber evidence="15">5.6.2.4</ecNumber>
    </recommendedName>
    <alternativeName>
        <fullName evidence="15">DNA 3'-5' helicase subunit RecB</fullName>
    </alternativeName>
    <alternativeName>
        <fullName evidence="15">Exonuclease V subunit RecB</fullName>
        <shortName evidence="15">ExoV subunit RecB</shortName>
    </alternativeName>
    <alternativeName>
        <fullName evidence="15">Helicase/nuclease RecBCD subunit RecB</fullName>
    </alternativeName>
</protein>
<dbReference type="PROSITE" id="PS51198">
    <property type="entry name" value="UVRD_HELICASE_ATP_BIND"/>
    <property type="match status" value="1"/>
</dbReference>
<dbReference type="InterPro" id="IPR004586">
    <property type="entry name" value="RecB"/>
</dbReference>
<keyword evidence="7 15" id="KW-0269">Exonuclease</keyword>
<dbReference type="Pfam" id="PF00580">
    <property type="entry name" value="UvrD-helicase"/>
    <property type="match status" value="1"/>
</dbReference>
<feature type="active site" description="For nuclease activity" evidence="15">
    <location>
        <position position="1100"/>
    </location>
</feature>
<feature type="binding site" evidence="15">
    <location>
        <position position="976"/>
    </location>
    <ligand>
        <name>Mg(2+)</name>
        <dbReference type="ChEBI" id="CHEBI:18420"/>
    </ligand>
</feature>
<reference evidence="20" key="1">
    <citation type="submission" date="2015-05" db="EMBL/GenBank/DDBJ databases">
        <authorList>
            <person name="Manzano-Marin A."/>
        </authorList>
    </citation>
    <scope>NUCLEOTIDE SEQUENCE [LARGE SCALE GENOMIC DNA]</scope>
    <source>
        <strain evidence="20">officinalis</strain>
    </source>
</reference>
<dbReference type="PROSITE" id="PS51217">
    <property type="entry name" value="UVRD_HELICASE_CTER"/>
    <property type="match status" value="1"/>
</dbReference>
<feature type="domain" description="UvrD-like helicase C-terminal" evidence="18">
    <location>
        <begin position="485"/>
        <end position="752"/>
    </location>
</feature>
<dbReference type="InterPro" id="IPR027417">
    <property type="entry name" value="P-loop_NTPase"/>
</dbReference>
<dbReference type="InterPro" id="IPR014017">
    <property type="entry name" value="DNA_helicase_UvrD-like_C"/>
</dbReference>
<dbReference type="PANTHER" id="PTHR11070">
    <property type="entry name" value="UVRD / RECB / PCRA DNA HELICASE FAMILY MEMBER"/>
    <property type="match status" value="1"/>
</dbReference>
<comment type="similarity">
    <text evidence="15">Belongs to the helicase family. UvrD subfamily.</text>
</comment>
<evidence type="ECO:0000256" key="5">
    <source>
        <dbReference type="ARBA" id="ARBA00022801"/>
    </source>
</evidence>
<dbReference type="SUPFAM" id="SSF52540">
    <property type="entry name" value="P-loop containing nucleoside triphosphate hydrolases"/>
    <property type="match status" value="1"/>
</dbReference>
<keyword evidence="4 15" id="KW-0227">DNA damage</keyword>
<dbReference type="NCBIfam" id="TIGR00609">
    <property type="entry name" value="recB"/>
    <property type="match status" value="1"/>
</dbReference>
<dbReference type="GO" id="GO:0005524">
    <property type="term" value="F:ATP binding"/>
    <property type="evidence" value="ECO:0007669"/>
    <property type="project" value="UniProtKB-UniRule"/>
</dbReference>
<evidence type="ECO:0000256" key="10">
    <source>
        <dbReference type="ARBA" id="ARBA00023125"/>
    </source>
</evidence>
<dbReference type="GO" id="GO:0008854">
    <property type="term" value="F:exodeoxyribonuclease V activity"/>
    <property type="evidence" value="ECO:0007669"/>
    <property type="project" value="UniProtKB-EC"/>
</dbReference>
<keyword evidence="1 15" id="KW-0540">Nuclease</keyword>
<dbReference type="GO" id="GO:0005829">
    <property type="term" value="C:cytosol"/>
    <property type="evidence" value="ECO:0007669"/>
    <property type="project" value="TreeGrafter"/>
</dbReference>
<dbReference type="PANTHER" id="PTHR11070:SF23">
    <property type="entry name" value="RECBCD ENZYME SUBUNIT RECB"/>
    <property type="match status" value="1"/>
</dbReference>
<evidence type="ECO:0000256" key="2">
    <source>
        <dbReference type="ARBA" id="ARBA00022723"/>
    </source>
</evidence>
<dbReference type="EC" id="3.1.11.5" evidence="15"/>
<dbReference type="Pfam" id="PF13361">
    <property type="entry name" value="UvrD_C"/>
    <property type="match status" value="2"/>
</dbReference>
<evidence type="ECO:0000259" key="18">
    <source>
        <dbReference type="PROSITE" id="PS51217"/>
    </source>
</evidence>
<comment type="cofactor">
    <cofactor evidence="15">
        <name>Mg(2+)</name>
        <dbReference type="ChEBI" id="CHEBI:18420"/>
    </cofactor>
    <text evidence="15">Binds 1 Mg(2+) ion per subunit.</text>
</comment>
<evidence type="ECO:0000256" key="12">
    <source>
        <dbReference type="ARBA" id="ARBA00023235"/>
    </source>
</evidence>
<keyword evidence="5 15" id="KW-0378">Hydrolase</keyword>
<dbReference type="Gene3D" id="3.40.50.300">
    <property type="entry name" value="P-loop containing nucleotide triphosphate hydrolases"/>
    <property type="match status" value="2"/>
</dbReference>
<feature type="domain" description="UvrD-like helicase ATP-binding" evidence="17">
    <location>
        <begin position="2"/>
        <end position="455"/>
    </location>
</feature>
<evidence type="ECO:0000256" key="3">
    <source>
        <dbReference type="ARBA" id="ARBA00022741"/>
    </source>
</evidence>